<evidence type="ECO:0000256" key="1">
    <source>
        <dbReference type="SAM" id="MobiDB-lite"/>
    </source>
</evidence>
<organism evidence="3 4">
    <name type="scientific">Rhizophagus irregularis</name>
    <dbReference type="NCBI Taxonomy" id="588596"/>
    <lineage>
        <taxon>Eukaryota</taxon>
        <taxon>Fungi</taxon>
        <taxon>Fungi incertae sedis</taxon>
        <taxon>Mucoromycota</taxon>
        <taxon>Glomeromycotina</taxon>
        <taxon>Glomeromycetes</taxon>
        <taxon>Glomerales</taxon>
        <taxon>Glomeraceae</taxon>
        <taxon>Rhizophagus</taxon>
    </lineage>
</organism>
<proteinExistence type="predicted"/>
<accession>A0A2N0RLJ2</accession>
<dbReference type="VEuPathDB" id="FungiDB:FUN_006252"/>
<dbReference type="Pfam" id="PF26638">
    <property type="entry name" value="DUF8211"/>
    <property type="match status" value="1"/>
</dbReference>
<name>A0A2N0RLJ2_9GLOM</name>
<reference evidence="3 4" key="2">
    <citation type="submission" date="2017-10" db="EMBL/GenBank/DDBJ databases">
        <title>Genome analyses suggest a sexual origin of heterokaryosis in a supposedly ancient asexual fungus.</title>
        <authorList>
            <person name="Corradi N."/>
            <person name="Sedzielewska K."/>
            <person name="Noel J."/>
            <person name="Charron P."/>
            <person name="Farinelli L."/>
            <person name="Marton T."/>
            <person name="Kruger M."/>
            <person name="Pelin A."/>
            <person name="Brachmann A."/>
            <person name="Corradi N."/>
        </authorList>
    </citation>
    <scope>NUCLEOTIDE SEQUENCE [LARGE SCALE GENOMIC DNA]</scope>
    <source>
        <strain evidence="3 4">A1</strain>
    </source>
</reference>
<evidence type="ECO:0000313" key="3">
    <source>
        <dbReference type="EMBL" id="PKC64180.1"/>
    </source>
</evidence>
<dbReference type="AlphaFoldDB" id="A0A2N0RLJ2"/>
<feature type="region of interest" description="Disordered" evidence="1">
    <location>
        <begin position="57"/>
        <end position="83"/>
    </location>
</feature>
<gene>
    <name evidence="3" type="ORF">RhiirA1_462762</name>
</gene>
<sequence length="149" mass="17534">MYRKRIDNFQHRFLFLPSQYINKPIQHLKYHKKSPPHIKKDYGFPIPSDYIKISPVDQKTSTVGNSLPPPPHTEENPIPSEEGKTWHPTLDILIDDDHFLYVPNKPIYGSKKHKKTRQRPLIPGSELWLKAVKHHKAFQEELNASLERK</sequence>
<evidence type="ECO:0000259" key="2">
    <source>
        <dbReference type="Pfam" id="PF26638"/>
    </source>
</evidence>
<evidence type="ECO:0000313" key="4">
    <source>
        <dbReference type="Proteomes" id="UP000232688"/>
    </source>
</evidence>
<comment type="caution">
    <text evidence="3">The sequence shown here is derived from an EMBL/GenBank/DDBJ whole genome shotgun (WGS) entry which is preliminary data.</text>
</comment>
<feature type="domain" description="DUF8211" evidence="2">
    <location>
        <begin position="10"/>
        <end position="46"/>
    </location>
</feature>
<dbReference type="EMBL" id="LLXH01000660">
    <property type="protein sequence ID" value="PKC64180.1"/>
    <property type="molecule type" value="Genomic_DNA"/>
</dbReference>
<dbReference type="VEuPathDB" id="FungiDB:RhiirA1_462762"/>
<reference evidence="3 4" key="1">
    <citation type="submission" date="2017-10" db="EMBL/GenBank/DDBJ databases">
        <title>Extensive intraspecific genome diversity in a model arbuscular mycorrhizal fungus.</title>
        <authorList>
            <person name="Chen E.C.H."/>
            <person name="Morin E."/>
            <person name="Baudet D."/>
            <person name="Noel J."/>
            <person name="Ndikumana S."/>
            <person name="Charron P."/>
            <person name="St-Onge C."/>
            <person name="Giorgi J."/>
            <person name="Grigoriev I.V."/>
            <person name="Roux C."/>
            <person name="Martin F.M."/>
            <person name="Corradi N."/>
        </authorList>
    </citation>
    <scope>NUCLEOTIDE SEQUENCE [LARGE SCALE GENOMIC DNA]</scope>
    <source>
        <strain evidence="3 4">A1</strain>
    </source>
</reference>
<dbReference type="Proteomes" id="UP000232688">
    <property type="component" value="Unassembled WGS sequence"/>
</dbReference>
<protein>
    <recommendedName>
        <fullName evidence="2">DUF8211 domain-containing protein</fullName>
    </recommendedName>
</protein>
<dbReference type="InterPro" id="IPR058524">
    <property type="entry name" value="DUF8211"/>
</dbReference>